<keyword evidence="3 5" id="KW-0805">Transcription regulation</keyword>
<dbReference type="SMART" id="SM00739">
    <property type="entry name" value="KOW"/>
    <property type="match status" value="1"/>
</dbReference>
<dbReference type="SUPFAM" id="SSF82679">
    <property type="entry name" value="N-utilization substance G protein NusG, N-terminal domain"/>
    <property type="match status" value="1"/>
</dbReference>
<dbReference type="SMART" id="SM00738">
    <property type="entry name" value="NGN"/>
    <property type="match status" value="1"/>
</dbReference>
<dbReference type="PRINTS" id="PR00338">
    <property type="entry name" value="NUSGTNSCPFCT"/>
</dbReference>
<keyword evidence="4 5" id="KW-0804">Transcription</keyword>
<evidence type="ECO:0000256" key="5">
    <source>
        <dbReference type="HAMAP-Rule" id="MF_00948"/>
    </source>
</evidence>
<keyword evidence="2 5" id="KW-0889">Transcription antitermination</keyword>
<dbReference type="EMBL" id="JANQAO010000004">
    <property type="protein sequence ID" value="MDM5148153.1"/>
    <property type="molecule type" value="Genomic_DNA"/>
</dbReference>
<feature type="domain" description="NusG-like N-terminal" evidence="8">
    <location>
        <begin position="10"/>
        <end position="119"/>
    </location>
</feature>
<evidence type="ECO:0000313" key="10">
    <source>
        <dbReference type="EMBL" id="MDM5148153.1"/>
    </source>
</evidence>
<dbReference type="InterPro" id="IPR015869">
    <property type="entry name" value="Transcrpt_antiterm_NusG_bac_CS"/>
</dbReference>
<evidence type="ECO:0000256" key="7">
    <source>
        <dbReference type="RuleBase" id="RU000538"/>
    </source>
</evidence>
<evidence type="ECO:0000256" key="1">
    <source>
        <dbReference type="ARBA" id="ARBA00022472"/>
    </source>
</evidence>
<evidence type="ECO:0000256" key="6">
    <source>
        <dbReference type="NCBIfam" id="TIGR00922"/>
    </source>
</evidence>
<feature type="domain" description="KOW" evidence="9">
    <location>
        <begin position="132"/>
        <end position="159"/>
    </location>
</feature>
<evidence type="ECO:0000259" key="9">
    <source>
        <dbReference type="SMART" id="SM00739"/>
    </source>
</evidence>
<dbReference type="Pfam" id="PF00467">
    <property type="entry name" value="KOW"/>
    <property type="match status" value="1"/>
</dbReference>
<dbReference type="Pfam" id="PF02357">
    <property type="entry name" value="NusG"/>
    <property type="match status" value="1"/>
</dbReference>
<evidence type="ECO:0000259" key="8">
    <source>
        <dbReference type="SMART" id="SM00738"/>
    </source>
</evidence>
<dbReference type="PANTHER" id="PTHR30265">
    <property type="entry name" value="RHO-INTERACTING TRANSCRIPTION TERMINATION FACTOR NUSG"/>
    <property type="match status" value="1"/>
</dbReference>
<dbReference type="PROSITE" id="PS01014">
    <property type="entry name" value="NUSG"/>
    <property type="match status" value="1"/>
</dbReference>
<dbReference type="CDD" id="cd09891">
    <property type="entry name" value="NGN_Bact_1"/>
    <property type="match status" value="1"/>
</dbReference>
<keyword evidence="11" id="KW-1185">Reference proteome</keyword>
<dbReference type="InterPro" id="IPR014722">
    <property type="entry name" value="Rib_uL2_dom2"/>
</dbReference>
<proteinExistence type="inferred from homology"/>
<comment type="similarity">
    <text evidence="5 7">Belongs to the NusG family.</text>
</comment>
<dbReference type="Gene3D" id="3.30.70.940">
    <property type="entry name" value="NusG, N-terminal domain"/>
    <property type="match status" value="1"/>
</dbReference>
<dbReference type="InterPro" id="IPR001062">
    <property type="entry name" value="Transcrpt_antiterm_NusG"/>
</dbReference>
<comment type="function">
    <text evidence="5 7">Participates in transcription elongation, termination and antitermination.</text>
</comment>
<organism evidence="10 11">
    <name type="scientific">Candidatus Doriopsillibacter californiensis</name>
    <dbReference type="NCBI Taxonomy" id="2970740"/>
    <lineage>
        <taxon>Bacteria</taxon>
        <taxon>Pseudomonadati</taxon>
        <taxon>Pseudomonadota</taxon>
        <taxon>Gammaproteobacteria</taxon>
        <taxon>Candidatus Tethybacterales</taxon>
        <taxon>Candidatus Persebacteraceae</taxon>
        <taxon>Candidatus Doriopsillibacter</taxon>
    </lineage>
</organism>
<keyword evidence="1 5" id="KW-0806">Transcription termination</keyword>
<dbReference type="InterPro" id="IPR006645">
    <property type="entry name" value="NGN-like_dom"/>
</dbReference>
<gene>
    <name evidence="5 10" type="primary">nusG</name>
    <name evidence="10" type="ORF">NQX30_07250</name>
</gene>
<evidence type="ECO:0000256" key="2">
    <source>
        <dbReference type="ARBA" id="ARBA00022814"/>
    </source>
</evidence>
<name>A0ABT7QN80_9GAMM</name>
<protein>
    <recommendedName>
        <fullName evidence="5 6">Transcription termination/antitermination protein NusG</fullName>
    </recommendedName>
</protein>
<accession>A0ABT7QN80</accession>
<dbReference type="SUPFAM" id="SSF50104">
    <property type="entry name" value="Translation proteins SH3-like domain"/>
    <property type="match status" value="1"/>
</dbReference>
<evidence type="ECO:0000313" key="11">
    <source>
        <dbReference type="Proteomes" id="UP001168167"/>
    </source>
</evidence>
<reference evidence="10" key="2">
    <citation type="journal article" date="2023" name="Microbiome">
        <title>Synthase-selected sorting approach identifies a beta-lactone synthase in a nudibranch symbiotic bacterium.</title>
        <authorList>
            <person name="Dzunkova M."/>
            <person name="La Clair J.J."/>
            <person name="Tyml T."/>
            <person name="Doud D."/>
            <person name="Schulz F."/>
            <person name="Piquer-Esteban S."/>
            <person name="Porcel Sanchis D."/>
            <person name="Osborn A."/>
            <person name="Robinson D."/>
            <person name="Louie K.B."/>
            <person name="Bowen B.P."/>
            <person name="Bowers R.M."/>
            <person name="Lee J."/>
            <person name="Arnau V."/>
            <person name="Diaz-Villanueva W."/>
            <person name="Stepanauskas R."/>
            <person name="Gosliner T."/>
            <person name="Date S.V."/>
            <person name="Northen T.R."/>
            <person name="Cheng J.F."/>
            <person name="Burkart M.D."/>
            <person name="Woyke T."/>
        </authorList>
    </citation>
    <scope>NUCLEOTIDE SEQUENCE</scope>
    <source>
        <strain evidence="10">Df01</strain>
    </source>
</reference>
<dbReference type="Gene3D" id="2.30.30.30">
    <property type="match status" value="1"/>
</dbReference>
<dbReference type="InterPro" id="IPR036735">
    <property type="entry name" value="NGN_dom_sf"/>
</dbReference>
<dbReference type="InterPro" id="IPR008991">
    <property type="entry name" value="Translation_prot_SH3-like_sf"/>
</dbReference>
<dbReference type="PANTHER" id="PTHR30265:SF2">
    <property type="entry name" value="TRANSCRIPTION TERMINATION_ANTITERMINATION PROTEIN NUSG"/>
    <property type="match status" value="1"/>
</dbReference>
<comment type="caution">
    <text evidence="10">The sequence shown here is derived from an EMBL/GenBank/DDBJ whole genome shotgun (WGS) entry which is preliminary data.</text>
</comment>
<dbReference type="Proteomes" id="UP001168167">
    <property type="component" value="Unassembled WGS sequence"/>
</dbReference>
<dbReference type="NCBIfam" id="TIGR00922">
    <property type="entry name" value="nusG"/>
    <property type="match status" value="1"/>
</dbReference>
<dbReference type="InterPro" id="IPR043425">
    <property type="entry name" value="NusG-like"/>
</dbReference>
<dbReference type="CDD" id="cd06091">
    <property type="entry name" value="KOW_NusG"/>
    <property type="match status" value="1"/>
</dbReference>
<sequence>MNDIAENIVEKKWYAVQVLVGYEKSVRENLLERIDQHDLGGYFGDVLLPVENTLEIRQGKKKMTERKLYPGYLFLEMCMIPECWHLVRKTRRVGGFISGTNEEPAALALDVVSKIHRQMQDSIEKGPVIRAQFATGDQVRIKEGPFSDFSGTVDSVNAERSRLTVMVMVFGRSTPVELDFGQVDKI</sequence>
<dbReference type="HAMAP" id="MF_00948">
    <property type="entry name" value="NusG"/>
    <property type="match status" value="1"/>
</dbReference>
<reference evidence="10" key="1">
    <citation type="submission" date="2022-08" db="EMBL/GenBank/DDBJ databases">
        <authorList>
            <person name="Dzunkova M."/>
            <person name="La Clair J."/>
            <person name="Tyml T."/>
            <person name="Doud D."/>
            <person name="Schulz F."/>
            <person name="Piquer S."/>
            <person name="Porcel Sanchis D."/>
            <person name="Osborn A."/>
            <person name="Robinson D."/>
            <person name="Louie K.B."/>
            <person name="Bowen B.P."/>
            <person name="Bowers R."/>
            <person name="Lee J."/>
            <person name="Arnau Llombart V."/>
            <person name="Diaz Villanueva W."/>
            <person name="Gosliner T."/>
            <person name="Northen T."/>
            <person name="Cheng J.-F."/>
            <person name="Burkart M.D."/>
            <person name="Woyke T."/>
        </authorList>
    </citation>
    <scope>NUCLEOTIDE SEQUENCE</scope>
    <source>
        <strain evidence="10">Df01</strain>
    </source>
</reference>
<evidence type="ECO:0000256" key="3">
    <source>
        <dbReference type="ARBA" id="ARBA00023015"/>
    </source>
</evidence>
<evidence type="ECO:0000256" key="4">
    <source>
        <dbReference type="ARBA" id="ARBA00023163"/>
    </source>
</evidence>
<dbReference type="InterPro" id="IPR005824">
    <property type="entry name" value="KOW"/>
</dbReference>
<dbReference type="InterPro" id="IPR047050">
    <property type="entry name" value="NGN"/>
</dbReference>